<protein>
    <submittedName>
        <fullName evidence="1">Uncharacterized protein</fullName>
    </submittedName>
</protein>
<dbReference type="AlphaFoldDB" id="A0A9J5XC82"/>
<reference evidence="1 2" key="1">
    <citation type="submission" date="2020-09" db="EMBL/GenBank/DDBJ databases">
        <title>De no assembly of potato wild relative species, Solanum commersonii.</title>
        <authorList>
            <person name="Cho K."/>
        </authorList>
    </citation>
    <scope>NUCLEOTIDE SEQUENCE [LARGE SCALE GENOMIC DNA]</scope>
    <source>
        <strain evidence="1">LZ3.2</strain>
        <tissue evidence="1">Leaf</tissue>
    </source>
</reference>
<evidence type="ECO:0000313" key="1">
    <source>
        <dbReference type="EMBL" id="KAG5585221.1"/>
    </source>
</evidence>
<gene>
    <name evidence="1" type="ORF">H5410_045655</name>
</gene>
<keyword evidence="2" id="KW-1185">Reference proteome</keyword>
<sequence length="120" mass="12833">MMLLINPNQNWAATLKSLFSIRAPTSIHLGVVSEIKGPSQHRLYRTPGPMKECKASGPGKLIKPMAFYREKFLLEDGSEIITFQPVRSWGGGTTGIVGATGHAGTESTCVEIGGTLAESC</sequence>
<organism evidence="1 2">
    <name type="scientific">Solanum commersonii</name>
    <name type="common">Commerson's wild potato</name>
    <name type="synonym">Commerson's nightshade</name>
    <dbReference type="NCBI Taxonomy" id="4109"/>
    <lineage>
        <taxon>Eukaryota</taxon>
        <taxon>Viridiplantae</taxon>
        <taxon>Streptophyta</taxon>
        <taxon>Embryophyta</taxon>
        <taxon>Tracheophyta</taxon>
        <taxon>Spermatophyta</taxon>
        <taxon>Magnoliopsida</taxon>
        <taxon>eudicotyledons</taxon>
        <taxon>Gunneridae</taxon>
        <taxon>Pentapetalae</taxon>
        <taxon>asterids</taxon>
        <taxon>lamiids</taxon>
        <taxon>Solanales</taxon>
        <taxon>Solanaceae</taxon>
        <taxon>Solanoideae</taxon>
        <taxon>Solaneae</taxon>
        <taxon>Solanum</taxon>
    </lineage>
</organism>
<comment type="caution">
    <text evidence="1">The sequence shown here is derived from an EMBL/GenBank/DDBJ whole genome shotgun (WGS) entry which is preliminary data.</text>
</comment>
<dbReference type="EMBL" id="JACXVP010000009">
    <property type="protein sequence ID" value="KAG5585221.1"/>
    <property type="molecule type" value="Genomic_DNA"/>
</dbReference>
<proteinExistence type="predicted"/>
<name>A0A9J5XC82_SOLCO</name>
<evidence type="ECO:0000313" key="2">
    <source>
        <dbReference type="Proteomes" id="UP000824120"/>
    </source>
</evidence>
<accession>A0A9J5XC82</accession>
<dbReference type="Proteomes" id="UP000824120">
    <property type="component" value="Chromosome 9"/>
</dbReference>